<comment type="caution">
    <text evidence="2">The sequence shown here is derived from an EMBL/GenBank/DDBJ whole genome shotgun (WGS) entry which is preliminary data.</text>
</comment>
<evidence type="ECO:0000313" key="3">
    <source>
        <dbReference type="Proteomes" id="UP001221757"/>
    </source>
</evidence>
<proteinExistence type="predicted"/>
<dbReference type="Proteomes" id="UP001221757">
    <property type="component" value="Unassembled WGS sequence"/>
</dbReference>
<name>A0AAD7GFB6_MYCRO</name>
<dbReference type="EMBL" id="JARKIE010000053">
    <property type="protein sequence ID" value="KAJ7692245.1"/>
    <property type="molecule type" value="Genomic_DNA"/>
</dbReference>
<keyword evidence="1" id="KW-0472">Membrane</keyword>
<accession>A0AAD7GFB6</accession>
<keyword evidence="3" id="KW-1185">Reference proteome</keyword>
<organism evidence="2 3">
    <name type="scientific">Mycena rosella</name>
    <name type="common">Pink bonnet</name>
    <name type="synonym">Agaricus rosellus</name>
    <dbReference type="NCBI Taxonomy" id="1033263"/>
    <lineage>
        <taxon>Eukaryota</taxon>
        <taxon>Fungi</taxon>
        <taxon>Dikarya</taxon>
        <taxon>Basidiomycota</taxon>
        <taxon>Agaricomycotina</taxon>
        <taxon>Agaricomycetes</taxon>
        <taxon>Agaricomycetidae</taxon>
        <taxon>Agaricales</taxon>
        <taxon>Marasmiineae</taxon>
        <taxon>Mycenaceae</taxon>
        <taxon>Mycena</taxon>
    </lineage>
</organism>
<gene>
    <name evidence="2" type="ORF">B0H17DRAFT_1200581</name>
</gene>
<protein>
    <submittedName>
        <fullName evidence="2">Uncharacterized protein</fullName>
    </submittedName>
</protein>
<evidence type="ECO:0000256" key="1">
    <source>
        <dbReference type="SAM" id="Phobius"/>
    </source>
</evidence>
<evidence type="ECO:0000313" key="2">
    <source>
        <dbReference type="EMBL" id="KAJ7692245.1"/>
    </source>
</evidence>
<keyword evidence="1" id="KW-1133">Transmembrane helix</keyword>
<sequence length="207" mass="22632">MPLFTPRTGQTSNSGPGVGITFGATLGGLVIFSLFVFLLFLAARWRELEKQERARTREILLESGRTEDTTWKEDNSSHPEFSPQAELNLQSTPLLATSTSRRLSIPRLTIPPTPDVVKPPSACSSGCMKSSESESAYSQYSAASSQARTLRASPSNPHPSSPIYPPCSSTPQLLLCGAPLTPESPTRIWLPTHPRFGEIQWVIPRLL</sequence>
<feature type="transmembrane region" description="Helical" evidence="1">
    <location>
        <begin position="20"/>
        <end position="43"/>
    </location>
</feature>
<reference evidence="2" key="1">
    <citation type="submission" date="2023-03" db="EMBL/GenBank/DDBJ databases">
        <title>Massive genome expansion in bonnet fungi (Mycena s.s.) driven by repeated elements and novel gene families across ecological guilds.</title>
        <authorList>
            <consortium name="Lawrence Berkeley National Laboratory"/>
            <person name="Harder C.B."/>
            <person name="Miyauchi S."/>
            <person name="Viragh M."/>
            <person name="Kuo A."/>
            <person name="Thoen E."/>
            <person name="Andreopoulos B."/>
            <person name="Lu D."/>
            <person name="Skrede I."/>
            <person name="Drula E."/>
            <person name="Henrissat B."/>
            <person name="Morin E."/>
            <person name="Kohler A."/>
            <person name="Barry K."/>
            <person name="LaButti K."/>
            <person name="Morin E."/>
            <person name="Salamov A."/>
            <person name="Lipzen A."/>
            <person name="Mereny Z."/>
            <person name="Hegedus B."/>
            <person name="Baldrian P."/>
            <person name="Stursova M."/>
            <person name="Weitz H."/>
            <person name="Taylor A."/>
            <person name="Grigoriev I.V."/>
            <person name="Nagy L.G."/>
            <person name="Martin F."/>
            <person name="Kauserud H."/>
        </authorList>
    </citation>
    <scope>NUCLEOTIDE SEQUENCE</scope>
    <source>
        <strain evidence="2">CBHHK067</strain>
    </source>
</reference>
<keyword evidence="1" id="KW-0812">Transmembrane</keyword>
<dbReference type="AlphaFoldDB" id="A0AAD7GFB6"/>